<name>A0A9Q8L5P4_PASFU</name>
<dbReference type="PROSITE" id="PS00463">
    <property type="entry name" value="ZN2_CY6_FUNGAL_1"/>
    <property type="match status" value="1"/>
</dbReference>
<dbReference type="EMBL" id="CP090163">
    <property type="protein sequence ID" value="UJO11214.1"/>
    <property type="molecule type" value="Genomic_DNA"/>
</dbReference>
<keyword evidence="3" id="KW-0805">Transcription regulation</keyword>
<dbReference type="RefSeq" id="XP_047755580.1">
    <property type="nucleotide sequence ID" value="XM_047899308.1"/>
</dbReference>
<keyword evidence="1" id="KW-0479">Metal-binding</keyword>
<dbReference type="CDD" id="cd00067">
    <property type="entry name" value="GAL4"/>
    <property type="match status" value="1"/>
</dbReference>
<evidence type="ECO:0000256" key="3">
    <source>
        <dbReference type="ARBA" id="ARBA00023015"/>
    </source>
</evidence>
<accession>A0A9Q8L5P4</accession>
<evidence type="ECO:0000256" key="6">
    <source>
        <dbReference type="ARBA" id="ARBA00023242"/>
    </source>
</evidence>
<evidence type="ECO:0000256" key="2">
    <source>
        <dbReference type="ARBA" id="ARBA00022833"/>
    </source>
</evidence>
<dbReference type="AlphaFoldDB" id="A0A9Q8L5P4"/>
<dbReference type="InterPro" id="IPR036864">
    <property type="entry name" value="Zn2-C6_fun-type_DNA-bd_sf"/>
</dbReference>
<dbReference type="InterPro" id="IPR052073">
    <property type="entry name" value="Amide_Lactam_Regulators"/>
</dbReference>
<reference evidence="9" key="2">
    <citation type="journal article" date="2022" name="Microb. Genom.">
        <title>A chromosome-scale genome assembly of the tomato pathogen Cladosporium fulvum reveals a compartmentalized genome architecture and the presence of a dispensable chromosome.</title>
        <authorList>
            <person name="Zaccaron A.Z."/>
            <person name="Chen L.H."/>
            <person name="Samaras A."/>
            <person name="Stergiopoulos I."/>
        </authorList>
    </citation>
    <scope>NUCLEOTIDE SEQUENCE</scope>
    <source>
        <strain evidence="9">Race5_Kim</strain>
    </source>
</reference>
<evidence type="ECO:0000259" key="8">
    <source>
        <dbReference type="PROSITE" id="PS50048"/>
    </source>
</evidence>
<evidence type="ECO:0000256" key="1">
    <source>
        <dbReference type="ARBA" id="ARBA00022723"/>
    </source>
</evidence>
<organism evidence="9 10">
    <name type="scientific">Passalora fulva</name>
    <name type="common">Tomato leaf mold</name>
    <name type="synonym">Cladosporium fulvum</name>
    <dbReference type="NCBI Taxonomy" id="5499"/>
    <lineage>
        <taxon>Eukaryota</taxon>
        <taxon>Fungi</taxon>
        <taxon>Dikarya</taxon>
        <taxon>Ascomycota</taxon>
        <taxon>Pezizomycotina</taxon>
        <taxon>Dothideomycetes</taxon>
        <taxon>Dothideomycetidae</taxon>
        <taxon>Mycosphaerellales</taxon>
        <taxon>Mycosphaerellaceae</taxon>
        <taxon>Fulvia</taxon>
    </lineage>
</organism>
<dbReference type="GeneID" id="71980038"/>
<dbReference type="GO" id="GO:0000981">
    <property type="term" value="F:DNA-binding transcription factor activity, RNA polymerase II-specific"/>
    <property type="evidence" value="ECO:0007669"/>
    <property type="project" value="InterPro"/>
</dbReference>
<dbReference type="OrthoDB" id="5121955at2759"/>
<dbReference type="GO" id="GO:0008270">
    <property type="term" value="F:zinc ion binding"/>
    <property type="evidence" value="ECO:0007669"/>
    <property type="project" value="InterPro"/>
</dbReference>
<dbReference type="KEGG" id="ffu:CLAFUR5_00160"/>
<keyword evidence="4" id="KW-0238">DNA-binding</keyword>
<dbReference type="Pfam" id="PF04082">
    <property type="entry name" value="Fungal_trans"/>
    <property type="match status" value="1"/>
</dbReference>
<proteinExistence type="predicted"/>
<dbReference type="SUPFAM" id="SSF57701">
    <property type="entry name" value="Zn2/Cys6 DNA-binding domain"/>
    <property type="match status" value="1"/>
</dbReference>
<keyword evidence="2" id="KW-0862">Zinc</keyword>
<feature type="region of interest" description="Disordered" evidence="7">
    <location>
        <begin position="57"/>
        <end position="99"/>
    </location>
</feature>
<dbReference type="Pfam" id="PF00172">
    <property type="entry name" value="Zn_clus"/>
    <property type="match status" value="1"/>
</dbReference>
<dbReference type="InterPro" id="IPR007219">
    <property type="entry name" value="XnlR_reg_dom"/>
</dbReference>
<keyword evidence="6" id="KW-0539">Nucleus</keyword>
<dbReference type="GO" id="GO:0006351">
    <property type="term" value="P:DNA-templated transcription"/>
    <property type="evidence" value="ECO:0007669"/>
    <property type="project" value="InterPro"/>
</dbReference>
<sequence>MPGEACWPCRERKLKCNAAASGVPCARCKDTNRVADCSAPPRQKRKINRHKRVRLDDVALDDAGPAEPSIPSTLVTAEGDQDRDMLSSSAQWTTPTGSEIYHEPAARMDGTMFGLQAQIDTSTIHHSQPVPPHPTTNHSAFLIGTPLSEQDDDSILAQVCQNMTAPDGANARGAIAERTWAGAVEYQNNLNPTGILGEILGRPESSRLFMVTRGAKGESQKTRREVELHGLDEHDIAYLSAKGAFRLPAAGVCEELFSVYFRYVYPYAPVLNRKDFLSQYSRGEHSAFLIQALLANVTPYVSKYLISRAGFVDHATAQKTFYRRATLLYDFNCEKSQLVLLQGSLLLGTLWVSYFSDKDYSFWMCNSIRIAARMGLHKKRIAGDLDPRLYMLLKRIWWTIYIREVVTSISGLDNGRPACPKECDTLDLTEEDWPDDIEGCPAQLVGLLPAVQPHHKQFFIELSSLAKIGMTANNCILSCSTSEIDKACAEGIIEAIYEWRLALPRVLRIESVRDWKNEGLWVLVLMCWCYRLECMVYRALRKLYSVGDGDYESTTEALHRAIFELDAIVRRAVTHCVGQLLPMSFSTAVATLITLCVEMLIQPDLKRSDKLMCEEAVRTSIALLGASQETWPCLRWMLRMFDWALAQAGLSFDSGIEQFSLQNDGAITLSDGVPTRGSASAMFGEAPGLAPGMLNLGPWTGYPLRT</sequence>
<keyword evidence="10" id="KW-1185">Reference proteome</keyword>
<dbReference type="PROSITE" id="PS50048">
    <property type="entry name" value="ZN2_CY6_FUNGAL_2"/>
    <property type="match status" value="1"/>
</dbReference>
<dbReference type="CDD" id="cd12148">
    <property type="entry name" value="fungal_TF_MHR"/>
    <property type="match status" value="1"/>
</dbReference>
<evidence type="ECO:0000256" key="7">
    <source>
        <dbReference type="SAM" id="MobiDB-lite"/>
    </source>
</evidence>
<gene>
    <name evidence="9" type="ORF">CLAFUR5_00160</name>
</gene>
<dbReference type="Proteomes" id="UP000756132">
    <property type="component" value="Chromosome 1"/>
</dbReference>
<feature type="compositionally biased region" description="Polar residues" evidence="7">
    <location>
        <begin position="86"/>
        <end position="97"/>
    </location>
</feature>
<dbReference type="PANTHER" id="PTHR47171">
    <property type="entry name" value="FARA-RELATED"/>
    <property type="match status" value="1"/>
</dbReference>
<dbReference type="InterPro" id="IPR001138">
    <property type="entry name" value="Zn2Cys6_DnaBD"/>
</dbReference>
<keyword evidence="5" id="KW-0804">Transcription</keyword>
<evidence type="ECO:0000256" key="5">
    <source>
        <dbReference type="ARBA" id="ARBA00023163"/>
    </source>
</evidence>
<evidence type="ECO:0000313" key="10">
    <source>
        <dbReference type="Proteomes" id="UP000756132"/>
    </source>
</evidence>
<dbReference type="PANTHER" id="PTHR47171:SF3">
    <property type="entry name" value="FARA-RELATED"/>
    <property type="match status" value="1"/>
</dbReference>
<protein>
    <submittedName>
        <fullName evidence="9">Fusaric acid cluster transcription factor</fullName>
    </submittedName>
</protein>
<dbReference type="Gene3D" id="4.10.240.10">
    <property type="entry name" value="Zn(2)-C6 fungal-type DNA-binding domain"/>
    <property type="match status" value="1"/>
</dbReference>
<feature type="domain" description="Zn(2)-C6 fungal-type" evidence="8">
    <location>
        <begin position="5"/>
        <end position="39"/>
    </location>
</feature>
<evidence type="ECO:0000313" key="9">
    <source>
        <dbReference type="EMBL" id="UJO11214.1"/>
    </source>
</evidence>
<dbReference type="GO" id="GO:0003677">
    <property type="term" value="F:DNA binding"/>
    <property type="evidence" value="ECO:0007669"/>
    <property type="project" value="UniProtKB-KW"/>
</dbReference>
<evidence type="ECO:0000256" key="4">
    <source>
        <dbReference type="ARBA" id="ARBA00023125"/>
    </source>
</evidence>
<reference evidence="9" key="1">
    <citation type="submission" date="2021-12" db="EMBL/GenBank/DDBJ databases">
        <authorList>
            <person name="Zaccaron A."/>
            <person name="Stergiopoulos I."/>
        </authorList>
    </citation>
    <scope>NUCLEOTIDE SEQUENCE</scope>
    <source>
        <strain evidence="9">Race5_Kim</strain>
    </source>
</reference>